<gene>
    <name evidence="2" type="ORF">CGC53_11045</name>
</gene>
<dbReference type="EMBL" id="CP022384">
    <property type="protein sequence ID" value="ATA82842.1"/>
    <property type="molecule type" value="Genomic_DNA"/>
</dbReference>
<dbReference type="Pfam" id="PF02643">
    <property type="entry name" value="DUF192"/>
    <property type="match status" value="1"/>
</dbReference>
<keyword evidence="1" id="KW-1133">Transmembrane helix</keyword>
<keyword evidence="1" id="KW-0812">Transmembrane</keyword>
<protein>
    <recommendedName>
        <fullName evidence="4">DUF192 domain-containing protein</fullName>
    </recommendedName>
</protein>
<organism evidence="2 3">
    <name type="scientific">Capnocytophaga leadbetteri</name>
    <dbReference type="NCBI Taxonomy" id="327575"/>
    <lineage>
        <taxon>Bacteria</taxon>
        <taxon>Pseudomonadati</taxon>
        <taxon>Bacteroidota</taxon>
        <taxon>Flavobacteriia</taxon>
        <taxon>Flavobacteriales</taxon>
        <taxon>Flavobacteriaceae</taxon>
        <taxon>Capnocytophaga</taxon>
    </lineage>
</organism>
<dbReference type="KEGG" id="clk:CGC53_11045"/>
<dbReference type="AlphaFoldDB" id="A0A250FCH1"/>
<keyword evidence="3" id="KW-1185">Reference proteome</keyword>
<name>A0A250FCH1_9FLAO</name>
<dbReference type="PANTHER" id="PTHR37953:SF1">
    <property type="entry name" value="UPF0127 PROTEIN MJ1496"/>
    <property type="match status" value="1"/>
</dbReference>
<evidence type="ECO:0000256" key="1">
    <source>
        <dbReference type="SAM" id="Phobius"/>
    </source>
</evidence>
<dbReference type="PANTHER" id="PTHR37953">
    <property type="entry name" value="UPF0127 PROTEIN MJ1496"/>
    <property type="match status" value="1"/>
</dbReference>
<reference evidence="3" key="1">
    <citation type="submission" date="2017-06" db="EMBL/GenBank/DDBJ databases">
        <title>Capnocytophaga spp. assemblies.</title>
        <authorList>
            <person name="Gulvik C.A."/>
        </authorList>
    </citation>
    <scope>NUCLEOTIDE SEQUENCE [LARGE SCALE GENOMIC DNA]</scope>
    <source>
        <strain evidence="3">H6253</strain>
    </source>
</reference>
<dbReference type="Proteomes" id="UP000217276">
    <property type="component" value="Chromosome"/>
</dbReference>
<dbReference type="InterPro" id="IPR003795">
    <property type="entry name" value="DUF192"/>
</dbReference>
<proteinExistence type="predicted"/>
<dbReference type="RefSeq" id="WP_095914806.1">
    <property type="nucleotide sequence ID" value="NZ_CAUUPF010000006.1"/>
</dbReference>
<keyword evidence="1" id="KW-0472">Membrane</keyword>
<dbReference type="Gene3D" id="2.60.120.1140">
    <property type="entry name" value="Protein of unknown function DUF192"/>
    <property type="match status" value="1"/>
</dbReference>
<dbReference type="InterPro" id="IPR038695">
    <property type="entry name" value="Saro_0823-like_sf"/>
</dbReference>
<sequence>MNFFRKHFVAVALGLVALAAITFILPYFLGDNSNNTQRVIELTPDDVVFRKDAELSIYKKDSLLQRLEVQLAQTEDERAVGLMYRSSMEEQQGMWFVFENEAPRSFYMKNTLIPLDIIYLNKDKKVVSIAKNARPKDETSLPSEAPAMYVLEINGGLADKWGIEKGDRVEISKLEN</sequence>
<evidence type="ECO:0000313" key="2">
    <source>
        <dbReference type="EMBL" id="ATA82842.1"/>
    </source>
</evidence>
<feature type="transmembrane region" description="Helical" evidence="1">
    <location>
        <begin position="7"/>
        <end position="29"/>
    </location>
</feature>
<evidence type="ECO:0000313" key="3">
    <source>
        <dbReference type="Proteomes" id="UP000217276"/>
    </source>
</evidence>
<evidence type="ECO:0008006" key="4">
    <source>
        <dbReference type="Google" id="ProtNLM"/>
    </source>
</evidence>
<accession>A0A250FCH1</accession>